<reference evidence="2 3" key="1">
    <citation type="submission" date="2013-04" db="EMBL/GenBank/DDBJ databases">
        <title>Zunongwangia sp. 22II14-10F7 Genome Sequencing.</title>
        <authorList>
            <person name="Lai Q."/>
            <person name="Shao Z."/>
        </authorList>
    </citation>
    <scope>NUCLEOTIDE SEQUENCE [LARGE SCALE GENOMIC DNA]</scope>
    <source>
        <strain evidence="2 3">22II14-10F7</strain>
    </source>
</reference>
<comment type="caution">
    <text evidence="2">The sequence shown here is derived from an EMBL/GenBank/DDBJ whole genome shotgun (WGS) entry which is preliminary data.</text>
</comment>
<dbReference type="AlphaFoldDB" id="A0A1Y1T7R3"/>
<evidence type="ECO:0000313" key="2">
    <source>
        <dbReference type="EMBL" id="ORL47090.1"/>
    </source>
</evidence>
<protein>
    <submittedName>
        <fullName evidence="2">Membrane lipoprotein</fullName>
    </submittedName>
</protein>
<dbReference type="EMBL" id="ARYN01000002">
    <property type="protein sequence ID" value="ORL47090.1"/>
    <property type="molecule type" value="Genomic_DNA"/>
</dbReference>
<gene>
    <name evidence="2" type="ORF">IIF7_03701</name>
</gene>
<keyword evidence="1" id="KW-0732">Signal</keyword>
<evidence type="ECO:0000313" key="3">
    <source>
        <dbReference type="Proteomes" id="UP000192746"/>
    </source>
</evidence>
<feature type="chain" id="PRO_5012892154" evidence="1">
    <location>
        <begin position="24"/>
        <end position="437"/>
    </location>
</feature>
<feature type="signal peptide" evidence="1">
    <location>
        <begin position="1"/>
        <end position="23"/>
    </location>
</feature>
<name>A0A1Y1T7R3_9FLAO</name>
<dbReference type="RefSeq" id="WP_084840320.1">
    <property type="nucleotide sequence ID" value="NZ_ARYN01000002.1"/>
</dbReference>
<dbReference type="Pfam" id="PF14092">
    <property type="entry name" value="DUF4270"/>
    <property type="match status" value="1"/>
</dbReference>
<evidence type="ECO:0000256" key="1">
    <source>
        <dbReference type="SAM" id="SignalP"/>
    </source>
</evidence>
<accession>A0A1Y1T7R3</accession>
<keyword evidence="3" id="KW-1185">Reference proteome</keyword>
<keyword evidence="2" id="KW-0449">Lipoprotein</keyword>
<sequence length="437" mass="49862">MKSVYFRCFGVLFFVLLFSCSNDQESISVGEDWINSAIKVYTFDTLAIEATTFQFDSLIVNSADNLLIGSYKDDIFGRTTASSFLKFTGETFTIEDEAEFDSISLILNYDSYSFADTTNVESLNIYRLAEEIETDENSDLYRNSDFEIEPSSLSTFNYSPRPHQNDSIQISISADLGQELFDKILNDEISSNNDFNNVLYGLAIVPDSLNNSSVISFSKENSYLRLYYSIKDEIENDDKFIDFSVNTSESFHQIKSNHQGTYFSGIEDQLDQVPSSQTNNQVFIQSGTGIATRIEFPNFKQSLNDIQGSGSITNAILNFKIKVDRNNVNYGVKDSLPVYIINQRTEVQDNVYNYLGTQSYALITEESDEFNTLEYSLSLKYFLDNLIEDTQNEDQYLAIYSPNFNNSVDRYVIYGPNAAEDNRMKLQITYAIYNEDE</sequence>
<dbReference type="InterPro" id="IPR025366">
    <property type="entry name" value="DUF4270"/>
</dbReference>
<organism evidence="2 3">
    <name type="scientific">Zunongwangia atlantica 22II14-10F7</name>
    <dbReference type="NCBI Taxonomy" id="1185767"/>
    <lineage>
        <taxon>Bacteria</taxon>
        <taxon>Pseudomonadati</taxon>
        <taxon>Bacteroidota</taxon>
        <taxon>Flavobacteriia</taxon>
        <taxon>Flavobacteriales</taxon>
        <taxon>Flavobacteriaceae</taxon>
        <taxon>Zunongwangia</taxon>
    </lineage>
</organism>
<dbReference type="PROSITE" id="PS51257">
    <property type="entry name" value="PROKAR_LIPOPROTEIN"/>
    <property type="match status" value="1"/>
</dbReference>
<dbReference type="OrthoDB" id="1092930at2"/>
<dbReference type="Proteomes" id="UP000192746">
    <property type="component" value="Unassembled WGS sequence"/>
</dbReference>
<proteinExistence type="predicted"/>
<dbReference type="STRING" id="1185767.IIF7_03701"/>